<keyword evidence="2" id="KW-1185">Reference proteome</keyword>
<proteinExistence type="predicted"/>
<accession>A0A1C0U4Y7</accession>
<gene>
    <name evidence="1" type="ORF">Ppb6_01885</name>
</gene>
<evidence type="ECO:0000313" key="2">
    <source>
        <dbReference type="Proteomes" id="UP000093476"/>
    </source>
</evidence>
<dbReference type="Proteomes" id="UP000093476">
    <property type="component" value="Unassembled WGS sequence"/>
</dbReference>
<organism evidence="1 2">
    <name type="scientific">Photorhabdus australis subsp. thailandensis</name>
    <dbReference type="NCBI Taxonomy" id="2805096"/>
    <lineage>
        <taxon>Bacteria</taxon>
        <taxon>Pseudomonadati</taxon>
        <taxon>Pseudomonadota</taxon>
        <taxon>Gammaproteobacteria</taxon>
        <taxon>Enterobacterales</taxon>
        <taxon>Morganellaceae</taxon>
        <taxon>Photorhabdus</taxon>
    </lineage>
</organism>
<name>A0A1C0U4Y7_9GAMM</name>
<protein>
    <submittedName>
        <fullName evidence="1">Uncharacterized protein</fullName>
    </submittedName>
</protein>
<dbReference type="STRING" id="286156.Ppb6_01885"/>
<evidence type="ECO:0000313" key="1">
    <source>
        <dbReference type="EMBL" id="OCQ52992.1"/>
    </source>
</evidence>
<comment type="caution">
    <text evidence="1">The sequence shown here is derived from an EMBL/GenBank/DDBJ whole genome shotgun (WGS) entry which is preliminary data.</text>
</comment>
<dbReference type="EMBL" id="LOMY01000069">
    <property type="protein sequence ID" value="OCQ52992.1"/>
    <property type="molecule type" value="Genomic_DNA"/>
</dbReference>
<dbReference type="AlphaFoldDB" id="A0A1C0U4Y7"/>
<sequence length="73" mass="8388">MKELLVKKLDKIAGGINYPHFLMSHLTLADSEFVAMIPARSEELTFITPIPLSYIISYRKRGTNIWLPMPLKK</sequence>
<reference evidence="1 2" key="1">
    <citation type="submission" date="2015-12" db="EMBL/GenBank/DDBJ databases">
        <title>Genome comparisons provide insights into the role of secondary metabolites in the pathogenic phase of the Photorhabdus life cycle.</title>
        <authorList>
            <person name="Tobias N.J."/>
            <person name="Mishra B."/>
            <person name="Gupta D.K."/>
            <person name="Thines M."/>
            <person name="Stinear T.P."/>
            <person name="Bode H.B."/>
        </authorList>
    </citation>
    <scope>NUCLEOTIDE SEQUENCE [LARGE SCALE GENOMIC DNA]</scope>
    <source>
        <strain evidence="1 2">PB68.1</strain>
    </source>
</reference>